<dbReference type="GO" id="GO:0008146">
    <property type="term" value="F:sulfotransferase activity"/>
    <property type="evidence" value="ECO:0007669"/>
    <property type="project" value="InterPro"/>
</dbReference>
<keyword evidence="2" id="KW-0325">Glycoprotein</keyword>
<name>A0A927IGH3_9BACT</name>
<accession>A0A927IGH3</accession>
<protein>
    <submittedName>
        <fullName evidence="4">Sulfotransferase domain-containing protein</fullName>
    </submittedName>
</protein>
<evidence type="ECO:0000313" key="4">
    <source>
        <dbReference type="EMBL" id="MBD5781197.1"/>
    </source>
</evidence>
<sequence length="288" mass="34004">MSESVCSDVDREQQKVVDPNFLVIGAQKGGTSWLANMVKQHPDVFAPEVKEQHFFNLRENYDRGIEWYRSKFEGRRNQKAVGEFTPNYLWICPNQQEIDDIGVIPNIPEIVHQHYPDLKLIVSLRNPVDRAVSAYYHFIRTRKIPPTSKILEIGHTNGIITMGDYKEHLLRWLEYYPIERFHFIIYEEDIARNKSECLRRVFRFLEIDETFEPANQKSKVNARLGHLYMWIYYYAPLFARGLFKLLPFLRPVNFPKITVSESEIAQLKARYQETNKGLAELIGRPLPW</sequence>
<dbReference type="PANTHER" id="PTHR10605:SF56">
    <property type="entry name" value="BIFUNCTIONAL HEPARAN SULFATE N-DEACETYLASE_N-SULFOTRANSFERASE"/>
    <property type="match status" value="1"/>
</dbReference>
<dbReference type="RefSeq" id="WP_191618297.1">
    <property type="nucleotide sequence ID" value="NZ_JACYFG010000040.1"/>
</dbReference>
<keyword evidence="5" id="KW-1185">Reference proteome</keyword>
<dbReference type="Proteomes" id="UP000622317">
    <property type="component" value="Unassembled WGS sequence"/>
</dbReference>
<evidence type="ECO:0000256" key="2">
    <source>
        <dbReference type="ARBA" id="ARBA00023180"/>
    </source>
</evidence>
<comment type="caution">
    <text evidence="4">The sequence shown here is derived from an EMBL/GenBank/DDBJ whole genome shotgun (WGS) entry which is preliminary data.</text>
</comment>
<evidence type="ECO:0000256" key="1">
    <source>
        <dbReference type="ARBA" id="ARBA00022679"/>
    </source>
</evidence>
<dbReference type="InterPro" id="IPR000863">
    <property type="entry name" value="Sulfotransferase_dom"/>
</dbReference>
<dbReference type="Pfam" id="PF00685">
    <property type="entry name" value="Sulfotransfer_1"/>
    <property type="match status" value="1"/>
</dbReference>
<evidence type="ECO:0000259" key="3">
    <source>
        <dbReference type="Pfam" id="PF00685"/>
    </source>
</evidence>
<feature type="domain" description="Sulfotransferase" evidence="3">
    <location>
        <begin position="18"/>
        <end position="212"/>
    </location>
</feature>
<dbReference type="InterPro" id="IPR037359">
    <property type="entry name" value="NST/OST"/>
</dbReference>
<dbReference type="SUPFAM" id="SSF52540">
    <property type="entry name" value="P-loop containing nucleoside triphosphate hydrolases"/>
    <property type="match status" value="1"/>
</dbReference>
<reference evidence="4" key="1">
    <citation type="submission" date="2020-09" db="EMBL/GenBank/DDBJ databases">
        <title>Pelagicoccus enzymogenes sp. nov. with an EPS production, isolated from marine sediment.</title>
        <authorList>
            <person name="Feng X."/>
        </authorList>
    </citation>
    <scope>NUCLEOTIDE SEQUENCE</scope>
    <source>
        <strain evidence="4">NFK12</strain>
    </source>
</reference>
<organism evidence="4 5">
    <name type="scientific">Pelagicoccus enzymogenes</name>
    <dbReference type="NCBI Taxonomy" id="2773457"/>
    <lineage>
        <taxon>Bacteria</taxon>
        <taxon>Pseudomonadati</taxon>
        <taxon>Verrucomicrobiota</taxon>
        <taxon>Opitutia</taxon>
        <taxon>Puniceicoccales</taxon>
        <taxon>Pelagicoccaceae</taxon>
        <taxon>Pelagicoccus</taxon>
    </lineage>
</organism>
<evidence type="ECO:0000313" key="5">
    <source>
        <dbReference type="Proteomes" id="UP000622317"/>
    </source>
</evidence>
<dbReference type="AlphaFoldDB" id="A0A927IGH3"/>
<proteinExistence type="predicted"/>
<dbReference type="EMBL" id="JACYFG010000040">
    <property type="protein sequence ID" value="MBD5781197.1"/>
    <property type="molecule type" value="Genomic_DNA"/>
</dbReference>
<dbReference type="Gene3D" id="3.40.50.300">
    <property type="entry name" value="P-loop containing nucleotide triphosphate hydrolases"/>
    <property type="match status" value="1"/>
</dbReference>
<gene>
    <name evidence="4" type="ORF">IEN85_16980</name>
</gene>
<dbReference type="PANTHER" id="PTHR10605">
    <property type="entry name" value="HEPARAN SULFATE SULFOTRANSFERASE"/>
    <property type="match status" value="1"/>
</dbReference>
<dbReference type="InterPro" id="IPR027417">
    <property type="entry name" value="P-loop_NTPase"/>
</dbReference>
<keyword evidence="1" id="KW-0808">Transferase</keyword>